<feature type="signal peptide" evidence="1">
    <location>
        <begin position="1"/>
        <end position="25"/>
    </location>
</feature>
<evidence type="ECO:0000313" key="3">
    <source>
        <dbReference type="Proteomes" id="UP000722336"/>
    </source>
</evidence>
<evidence type="ECO:0000256" key="1">
    <source>
        <dbReference type="SAM" id="SignalP"/>
    </source>
</evidence>
<feature type="chain" id="PRO_5045718444" description="PEP-CTERM sorting domain-containing protein" evidence="1">
    <location>
        <begin position="26"/>
        <end position="173"/>
    </location>
</feature>
<gene>
    <name evidence="2" type="ORF">KCG44_09570</name>
</gene>
<comment type="caution">
    <text evidence="2">The sequence shown here is derived from an EMBL/GenBank/DDBJ whole genome shotgun (WGS) entry which is preliminary data.</text>
</comment>
<reference evidence="2 3" key="1">
    <citation type="submission" date="2021-04" db="EMBL/GenBank/DDBJ databases">
        <authorList>
            <person name="Pira H."/>
            <person name="Risdian C."/>
            <person name="Wink J."/>
        </authorList>
    </citation>
    <scope>NUCLEOTIDE SEQUENCE [LARGE SCALE GENOMIC DNA]</scope>
    <source>
        <strain evidence="2 3">WHA3</strain>
    </source>
</reference>
<keyword evidence="1" id="KW-0732">Signal</keyword>
<sequence>MTTKLTAISTLAVSACLLAAAPAAANLIDTSVRFQCLNCGPPTDDTFTVVKGGPPELTLFDSIIIDVEANTLRIAWDFESTRIINGIELLLSDLSETLTGASINQVSTYAIGDELIVTPSSVLLIGTDESVAVGDFVLIDLEFGQVSAPPVLGLFGLALIGGTLLRRGKNSCG</sequence>
<protein>
    <recommendedName>
        <fullName evidence="4">PEP-CTERM sorting domain-containing protein</fullName>
    </recommendedName>
</protein>
<accession>A0ABS6SF48</accession>
<dbReference type="Proteomes" id="UP000722336">
    <property type="component" value="Unassembled WGS sequence"/>
</dbReference>
<proteinExistence type="predicted"/>
<organism evidence="2 3">
    <name type="scientific">Pacificimonas pallii</name>
    <dbReference type="NCBI Taxonomy" id="2827236"/>
    <lineage>
        <taxon>Bacteria</taxon>
        <taxon>Pseudomonadati</taxon>
        <taxon>Pseudomonadota</taxon>
        <taxon>Alphaproteobacteria</taxon>
        <taxon>Sphingomonadales</taxon>
        <taxon>Sphingosinicellaceae</taxon>
        <taxon>Pacificimonas</taxon>
    </lineage>
</organism>
<name>A0ABS6SF48_9SPHN</name>
<keyword evidence="3" id="KW-1185">Reference proteome</keyword>
<dbReference type="PROSITE" id="PS51257">
    <property type="entry name" value="PROKAR_LIPOPROTEIN"/>
    <property type="match status" value="1"/>
</dbReference>
<dbReference type="EMBL" id="JAGSPA010000003">
    <property type="protein sequence ID" value="MBV7257030.1"/>
    <property type="molecule type" value="Genomic_DNA"/>
</dbReference>
<evidence type="ECO:0008006" key="4">
    <source>
        <dbReference type="Google" id="ProtNLM"/>
    </source>
</evidence>
<dbReference type="RefSeq" id="WP_218445868.1">
    <property type="nucleotide sequence ID" value="NZ_JAGSPA010000003.1"/>
</dbReference>
<evidence type="ECO:0000313" key="2">
    <source>
        <dbReference type="EMBL" id="MBV7257030.1"/>
    </source>
</evidence>